<keyword evidence="2" id="KW-1185">Reference proteome</keyword>
<dbReference type="Proteomes" id="UP000321555">
    <property type="component" value="Chromosome"/>
</dbReference>
<dbReference type="AlphaFoldDB" id="A0A5B8Z3C3"/>
<dbReference type="EMBL" id="CP042593">
    <property type="protein sequence ID" value="QED47600.1"/>
    <property type="molecule type" value="Genomic_DNA"/>
</dbReference>
<organism evidence="1 2">
    <name type="scientific">Cytobacillus dafuensis</name>
    <name type="common">Bacillus dafuensis</name>
    <dbReference type="NCBI Taxonomy" id="1742359"/>
    <lineage>
        <taxon>Bacteria</taxon>
        <taxon>Bacillati</taxon>
        <taxon>Bacillota</taxon>
        <taxon>Bacilli</taxon>
        <taxon>Bacillales</taxon>
        <taxon>Bacillaceae</taxon>
        <taxon>Cytobacillus</taxon>
    </lineage>
</organism>
<proteinExistence type="predicted"/>
<dbReference type="OrthoDB" id="1683573at2"/>
<reference evidence="2" key="1">
    <citation type="submission" date="2019-08" db="EMBL/GenBank/DDBJ databases">
        <authorList>
            <person name="Zheng X."/>
        </authorList>
    </citation>
    <scope>NUCLEOTIDE SEQUENCE [LARGE SCALE GENOMIC DNA]</scope>
    <source>
        <strain evidence="2">FJAT-25496</strain>
    </source>
</reference>
<dbReference type="InterPro" id="IPR025619">
    <property type="entry name" value="YlzJ"/>
</dbReference>
<dbReference type="STRING" id="1742359.GCA_001439625_00477"/>
<gene>
    <name evidence="1" type="ORF">FSZ17_10185</name>
</gene>
<dbReference type="KEGG" id="bda:FSZ17_10185"/>
<evidence type="ECO:0000313" key="1">
    <source>
        <dbReference type="EMBL" id="QED47600.1"/>
    </source>
</evidence>
<accession>A0A5B8Z3C3</accession>
<evidence type="ECO:0000313" key="2">
    <source>
        <dbReference type="Proteomes" id="UP000321555"/>
    </source>
</evidence>
<dbReference type="Pfam" id="PF14035">
    <property type="entry name" value="YlzJ"/>
    <property type="match status" value="1"/>
</dbReference>
<sequence length="70" mass="7984">MILYTMMPQELIYQPEPVEFDRQKLITYNGIPLLVQMDEGQTCTVIRVMSSNPVHYMSATCFPGAKITLS</sequence>
<name>A0A5B8Z3C3_CYTDA</name>
<protein>
    <submittedName>
        <fullName evidence="1">Ribonuclease</fullName>
    </submittedName>
</protein>
<dbReference type="RefSeq" id="WP_057769931.1">
    <property type="nucleotide sequence ID" value="NZ_CP042593.1"/>
</dbReference>